<dbReference type="GO" id="GO:0003677">
    <property type="term" value="F:DNA binding"/>
    <property type="evidence" value="ECO:0007669"/>
    <property type="project" value="InterPro"/>
</dbReference>
<keyword evidence="2" id="KW-0472">Membrane</keyword>
<protein>
    <recommendedName>
        <fullName evidence="4">Restriction endonuclease type IV Mrr domain-containing protein</fullName>
    </recommendedName>
</protein>
<feature type="signal peptide" evidence="3">
    <location>
        <begin position="1"/>
        <end position="21"/>
    </location>
</feature>
<dbReference type="AlphaFoldDB" id="A0A6M8HRZ6"/>
<evidence type="ECO:0000256" key="2">
    <source>
        <dbReference type="SAM" id="Phobius"/>
    </source>
</evidence>
<keyword evidence="3" id="KW-0732">Signal</keyword>
<evidence type="ECO:0000256" key="1">
    <source>
        <dbReference type="SAM" id="MobiDB-lite"/>
    </source>
</evidence>
<feature type="region of interest" description="Disordered" evidence="1">
    <location>
        <begin position="146"/>
        <end position="167"/>
    </location>
</feature>
<feature type="chain" id="PRO_5026959056" description="Restriction endonuclease type IV Mrr domain-containing protein" evidence="3">
    <location>
        <begin position="22"/>
        <end position="369"/>
    </location>
</feature>
<feature type="domain" description="Restriction endonuclease type IV Mrr" evidence="4">
    <location>
        <begin position="263"/>
        <end position="367"/>
    </location>
</feature>
<dbReference type="KEGG" id="lck:HN018_15505"/>
<evidence type="ECO:0000256" key="3">
    <source>
        <dbReference type="SAM" id="SignalP"/>
    </source>
</evidence>
<dbReference type="GO" id="GO:0004519">
    <property type="term" value="F:endonuclease activity"/>
    <property type="evidence" value="ECO:0007669"/>
    <property type="project" value="InterPro"/>
</dbReference>
<gene>
    <name evidence="5" type="ORF">HN018_15505</name>
</gene>
<dbReference type="RefSeq" id="WP_171833212.1">
    <property type="nucleotide sequence ID" value="NZ_CP053708.1"/>
</dbReference>
<feature type="compositionally biased region" description="Low complexity" evidence="1">
    <location>
        <begin position="146"/>
        <end position="164"/>
    </location>
</feature>
<name>A0A6M8HRZ6_9PROT</name>
<evidence type="ECO:0000313" key="6">
    <source>
        <dbReference type="Proteomes" id="UP000500767"/>
    </source>
</evidence>
<keyword evidence="2" id="KW-1133">Transmembrane helix</keyword>
<proteinExistence type="predicted"/>
<dbReference type="Proteomes" id="UP000500767">
    <property type="component" value="Chromosome"/>
</dbReference>
<dbReference type="EMBL" id="CP053708">
    <property type="protein sequence ID" value="QKE91264.1"/>
    <property type="molecule type" value="Genomic_DNA"/>
</dbReference>
<keyword evidence="6" id="KW-1185">Reference proteome</keyword>
<evidence type="ECO:0000259" key="4">
    <source>
        <dbReference type="Pfam" id="PF04471"/>
    </source>
</evidence>
<dbReference type="InterPro" id="IPR007560">
    <property type="entry name" value="Restrct_endonuc_IV_Mrr"/>
</dbReference>
<dbReference type="GO" id="GO:0009307">
    <property type="term" value="P:DNA restriction-modification system"/>
    <property type="evidence" value="ECO:0007669"/>
    <property type="project" value="InterPro"/>
</dbReference>
<accession>A0A6M8HRZ6</accession>
<dbReference type="SUPFAM" id="SSF52980">
    <property type="entry name" value="Restriction endonuclease-like"/>
    <property type="match status" value="1"/>
</dbReference>
<dbReference type="Pfam" id="PF04471">
    <property type="entry name" value="Mrr_cat"/>
    <property type="match status" value="1"/>
</dbReference>
<reference evidence="5 6" key="1">
    <citation type="journal article" date="2014" name="World J. Microbiol. Biotechnol.">
        <title>Biodiversity and physiological characteristics of Antarctic and Arctic lichens-associated bacteria.</title>
        <authorList>
            <person name="Lee Y.M."/>
            <person name="Kim E.H."/>
            <person name="Lee H.K."/>
            <person name="Hong S.G."/>
        </authorList>
    </citation>
    <scope>NUCLEOTIDE SEQUENCE [LARGE SCALE GENOMIC DNA]</scope>
    <source>
        <strain evidence="5 6">PAMC 26569</strain>
    </source>
</reference>
<keyword evidence="2" id="KW-0812">Transmembrane</keyword>
<feature type="transmembrane region" description="Helical" evidence="2">
    <location>
        <begin position="204"/>
        <end position="226"/>
    </location>
</feature>
<evidence type="ECO:0000313" key="5">
    <source>
        <dbReference type="EMBL" id="QKE91264.1"/>
    </source>
</evidence>
<dbReference type="InterPro" id="IPR011335">
    <property type="entry name" value="Restrct_endonuc-II-like"/>
</dbReference>
<organism evidence="5 6">
    <name type="scientific">Lichenicola cladoniae</name>
    <dbReference type="NCBI Taxonomy" id="1484109"/>
    <lineage>
        <taxon>Bacteria</taxon>
        <taxon>Pseudomonadati</taxon>
        <taxon>Pseudomonadota</taxon>
        <taxon>Alphaproteobacteria</taxon>
        <taxon>Acetobacterales</taxon>
        <taxon>Acetobacteraceae</taxon>
        <taxon>Lichenicola</taxon>
    </lineage>
</organism>
<sequence length="369" mass="38549">MTRRMTTALLLLLGSASAGMAAPRYQVGHAVYGCVDPRATTALSAHADAAQARWGLRVRRRGRCFVLTPAQQLEIILHRPGLVLLRLAPPHVGVPPLFVLARDIRPARPLDPAVVGQPVFTSSIAPPKAQAAPVFTSSIGQIRQHAGAPASSASPAPASSDLVPLPSPIPTSAPASAVPVVPPVAAPAWPPQTATGATSHQGHALLTSILVTLLLLVFVGGALLVARRRRHFAHVEDAGWPPHEDGTPTEPVVIAPKPGAMPTPQDFRKLCATELEAAGWTTQLGFNDGGAGPDIIGRRPDAVLVVRCRVSPTAITGEMVDEAAIMGSRQEAAITALASNAPFSQRARDEAIRLGVHLLRDTELAAFVG</sequence>